<dbReference type="EMBL" id="JAGEOJ010000025">
    <property type="protein sequence ID" value="MBO2454304.1"/>
    <property type="molecule type" value="Genomic_DNA"/>
</dbReference>
<evidence type="ECO:0000256" key="1">
    <source>
        <dbReference type="ARBA" id="ARBA00011073"/>
    </source>
</evidence>
<evidence type="ECO:0000256" key="2">
    <source>
        <dbReference type="ARBA" id="ARBA00022670"/>
    </source>
</evidence>
<dbReference type="PROSITE" id="PS51892">
    <property type="entry name" value="SUBTILASE"/>
    <property type="match status" value="1"/>
</dbReference>
<keyword evidence="2 5" id="KW-0645">Protease</keyword>
<keyword evidence="4 5" id="KW-0720">Serine protease</keyword>
<proteinExistence type="inferred from homology"/>
<dbReference type="Gene3D" id="3.40.50.200">
    <property type="entry name" value="Peptidase S8/S53 domain"/>
    <property type="match status" value="1"/>
</dbReference>
<evidence type="ECO:0000313" key="10">
    <source>
        <dbReference type="EMBL" id="MBO2454304.1"/>
    </source>
</evidence>
<feature type="domain" description="Peptidase S8/S53" evidence="9">
    <location>
        <begin position="68"/>
        <end position="303"/>
    </location>
</feature>
<keyword evidence="11" id="KW-1185">Reference proteome</keyword>
<dbReference type="InterPro" id="IPR022398">
    <property type="entry name" value="Peptidase_S8_His-AS"/>
</dbReference>
<dbReference type="InterPro" id="IPR036852">
    <property type="entry name" value="Peptidase_S8/S53_dom_sf"/>
</dbReference>
<dbReference type="GO" id="GO:0006508">
    <property type="term" value="P:proteolysis"/>
    <property type="evidence" value="ECO:0007669"/>
    <property type="project" value="UniProtKB-KW"/>
</dbReference>
<dbReference type="PRINTS" id="PR00723">
    <property type="entry name" value="SUBTILISIN"/>
</dbReference>
<feature type="transmembrane region" description="Helical" evidence="7">
    <location>
        <begin position="353"/>
        <end position="377"/>
    </location>
</feature>
<dbReference type="RefSeq" id="WP_208262499.1">
    <property type="nucleotide sequence ID" value="NZ_JAGEOJ010000025.1"/>
</dbReference>
<evidence type="ECO:0000256" key="5">
    <source>
        <dbReference type="PROSITE-ProRule" id="PRU01240"/>
    </source>
</evidence>
<evidence type="ECO:0000256" key="4">
    <source>
        <dbReference type="ARBA" id="ARBA00022825"/>
    </source>
</evidence>
<organism evidence="10 11">
    <name type="scientific">Actinomadura barringtoniae</name>
    <dbReference type="NCBI Taxonomy" id="1427535"/>
    <lineage>
        <taxon>Bacteria</taxon>
        <taxon>Bacillati</taxon>
        <taxon>Actinomycetota</taxon>
        <taxon>Actinomycetes</taxon>
        <taxon>Streptosporangiales</taxon>
        <taxon>Thermomonosporaceae</taxon>
        <taxon>Actinomadura</taxon>
    </lineage>
</organism>
<keyword evidence="8" id="KW-0732">Signal</keyword>
<dbReference type="SUPFAM" id="SSF52743">
    <property type="entry name" value="Subtilisin-like"/>
    <property type="match status" value="1"/>
</dbReference>
<evidence type="ECO:0000256" key="7">
    <source>
        <dbReference type="SAM" id="Phobius"/>
    </source>
</evidence>
<comment type="caution">
    <text evidence="10">The sequence shown here is derived from an EMBL/GenBank/DDBJ whole genome shotgun (WGS) entry which is preliminary data.</text>
</comment>
<evidence type="ECO:0000256" key="6">
    <source>
        <dbReference type="RuleBase" id="RU003355"/>
    </source>
</evidence>
<dbReference type="InterPro" id="IPR050131">
    <property type="entry name" value="Peptidase_S8_subtilisin-like"/>
</dbReference>
<dbReference type="Pfam" id="PF00082">
    <property type="entry name" value="Peptidase_S8"/>
    <property type="match status" value="1"/>
</dbReference>
<feature type="signal peptide" evidence="8">
    <location>
        <begin position="1"/>
        <end position="27"/>
    </location>
</feature>
<dbReference type="InterPro" id="IPR015500">
    <property type="entry name" value="Peptidase_S8_subtilisin-rel"/>
</dbReference>
<keyword evidence="7" id="KW-0472">Membrane</keyword>
<keyword evidence="7" id="KW-0812">Transmembrane</keyword>
<dbReference type="InterPro" id="IPR023828">
    <property type="entry name" value="Peptidase_S8_Ser-AS"/>
</dbReference>
<keyword evidence="3 5" id="KW-0378">Hydrolase</keyword>
<dbReference type="PANTHER" id="PTHR43806">
    <property type="entry name" value="PEPTIDASE S8"/>
    <property type="match status" value="1"/>
</dbReference>
<dbReference type="AlphaFoldDB" id="A0A939PQI2"/>
<feature type="active site" description="Charge relay system" evidence="5">
    <location>
        <position position="267"/>
    </location>
</feature>
<dbReference type="InterPro" id="IPR023827">
    <property type="entry name" value="Peptidase_S8_Asp-AS"/>
</dbReference>
<gene>
    <name evidence="10" type="ORF">J4573_44965</name>
</gene>
<feature type="chain" id="PRO_5038127660" evidence="8">
    <location>
        <begin position="28"/>
        <end position="397"/>
    </location>
</feature>
<protein>
    <submittedName>
        <fullName evidence="10">S8 family serine peptidase</fullName>
    </submittedName>
</protein>
<evidence type="ECO:0000313" key="11">
    <source>
        <dbReference type="Proteomes" id="UP000669179"/>
    </source>
</evidence>
<dbReference type="Proteomes" id="UP000669179">
    <property type="component" value="Unassembled WGS sequence"/>
</dbReference>
<reference evidence="10" key="1">
    <citation type="submission" date="2021-03" db="EMBL/GenBank/DDBJ databases">
        <authorList>
            <person name="Kanchanasin P."/>
            <person name="Saeng-In P."/>
            <person name="Phongsopitanun W."/>
            <person name="Yuki M."/>
            <person name="Kudo T."/>
            <person name="Ohkuma M."/>
            <person name="Tanasupawat S."/>
        </authorList>
    </citation>
    <scope>NUCLEOTIDE SEQUENCE</scope>
    <source>
        <strain evidence="10">GKU 128</strain>
    </source>
</reference>
<dbReference type="PANTHER" id="PTHR43806:SF11">
    <property type="entry name" value="CEREVISIN-RELATED"/>
    <property type="match status" value="1"/>
</dbReference>
<sequence length="397" mass="40943">MRWAAAVAVTGCLVPFAPALTAQPALAAPKGCQSQPEQVTELTQKQITDEPWPQKVLSINEAQSKATGKGISVAVVDSGVSTENPQLKGQVSGGADLTKTSTEDCVGHGTWVAGIIAAKKGMTPFYGVAPDAKIIPVKISNTADLNSADPISEGIEKAVSLNADVINVSAQFPEDTPRMRQAVENALAHGIPVVAAAGNIDKKNGQTPGPLYPAQYPGVISVGAIDQYGQLTDFSNGKGQVTVVAPGKDTLTTAPDGQWAVPKEGTSFATPYVAGVVALIKERYPKLTPQQVKQRIEATAEGNIGEGSGQGKVNPNAAVSAVLSPNAKPNAPAPITPVKIVMPERADSTTRNLSAIITLGALGLALVALAAGTLIPAGKRRGWRPGRVAISRDPDQN</sequence>
<dbReference type="PROSITE" id="PS00137">
    <property type="entry name" value="SUBTILASE_HIS"/>
    <property type="match status" value="1"/>
</dbReference>
<dbReference type="PROSITE" id="PS00138">
    <property type="entry name" value="SUBTILASE_SER"/>
    <property type="match status" value="1"/>
</dbReference>
<name>A0A939PQI2_9ACTN</name>
<evidence type="ECO:0000256" key="8">
    <source>
        <dbReference type="SAM" id="SignalP"/>
    </source>
</evidence>
<feature type="active site" description="Charge relay system" evidence="5">
    <location>
        <position position="108"/>
    </location>
</feature>
<accession>A0A939PQI2</accession>
<evidence type="ECO:0000259" key="9">
    <source>
        <dbReference type="Pfam" id="PF00082"/>
    </source>
</evidence>
<feature type="active site" description="Charge relay system" evidence="5">
    <location>
        <position position="77"/>
    </location>
</feature>
<keyword evidence="7" id="KW-1133">Transmembrane helix</keyword>
<dbReference type="PROSITE" id="PS00136">
    <property type="entry name" value="SUBTILASE_ASP"/>
    <property type="match status" value="1"/>
</dbReference>
<comment type="similarity">
    <text evidence="1 5 6">Belongs to the peptidase S8 family.</text>
</comment>
<dbReference type="GO" id="GO:0004252">
    <property type="term" value="F:serine-type endopeptidase activity"/>
    <property type="evidence" value="ECO:0007669"/>
    <property type="project" value="UniProtKB-UniRule"/>
</dbReference>
<evidence type="ECO:0000256" key="3">
    <source>
        <dbReference type="ARBA" id="ARBA00022801"/>
    </source>
</evidence>
<dbReference type="InterPro" id="IPR000209">
    <property type="entry name" value="Peptidase_S8/S53_dom"/>
</dbReference>